<organism evidence="2 3">
    <name type="scientific">Fulvivirga imtechensis AK7</name>
    <dbReference type="NCBI Taxonomy" id="1237149"/>
    <lineage>
        <taxon>Bacteria</taxon>
        <taxon>Pseudomonadati</taxon>
        <taxon>Bacteroidota</taxon>
        <taxon>Cytophagia</taxon>
        <taxon>Cytophagales</taxon>
        <taxon>Fulvivirgaceae</taxon>
        <taxon>Fulvivirga</taxon>
    </lineage>
</organism>
<sequence>MKQYLNQFHKAFENRIRLGIMSALMANDYVEFNAFKDLLEVTDGNLASHLKALEKEKFIEMNKTFVGRKPNTRYRATEIGKRAFEKHLAALEELIKEQLK</sequence>
<name>L8JUZ4_9BACT</name>
<keyword evidence="3" id="KW-1185">Reference proteome</keyword>
<comment type="caution">
    <text evidence="2">The sequence shown here is derived from an EMBL/GenBank/DDBJ whole genome shotgun (WGS) entry which is preliminary data.</text>
</comment>
<dbReference type="OrthoDB" id="9800369at2"/>
<reference evidence="2 3" key="1">
    <citation type="submission" date="2012-12" db="EMBL/GenBank/DDBJ databases">
        <title>Genome assembly of Fulvivirga imtechensis AK7.</title>
        <authorList>
            <person name="Nupur N."/>
            <person name="Khatri I."/>
            <person name="Kumar R."/>
            <person name="Subramanian S."/>
            <person name="Pinnaka A."/>
        </authorList>
    </citation>
    <scope>NUCLEOTIDE SEQUENCE [LARGE SCALE GENOMIC DNA]</scope>
    <source>
        <strain evidence="2 3">AK7</strain>
    </source>
</reference>
<proteinExistence type="predicted"/>
<evidence type="ECO:0000313" key="2">
    <source>
        <dbReference type="EMBL" id="ELR72816.1"/>
    </source>
</evidence>
<evidence type="ECO:0000313" key="3">
    <source>
        <dbReference type="Proteomes" id="UP000011135"/>
    </source>
</evidence>
<dbReference type="InterPro" id="IPR027395">
    <property type="entry name" value="WH_DNA-bd_dom"/>
</dbReference>
<protein>
    <recommendedName>
        <fullName evidence="1">Winged helix DNA-binding domain-containing protein</fullName>
    </recommendedName>
</protein>
<dbReference type="PATRIC" id="fig|1237149.3.peg.1010"/>
<dbReference type="PANTHER" id="PTHR37318">
    <property type="entry name" value="BSL7504 PROTEIN"/>
    <property type="match status" value="1"/>
</dbReference>
<dbReference type="eggNOG" id="COG0640">
    <property type="taxonomic scope" value="Bacteria"/>
</dbReference>
<dbReference type="RefSeq" id="WP_009578476.1">
    <property type="nucleotide sequence ID" value="NZ_AMZN01000014.1"/>
</dbReference>
<dbReference type="Gene3D" id="1.10.10.10">
    <property type="entry name" value="Winged helix-like DNA-binding domain superfamily/Winged helix DNA-binding domain"/>
    <property type="match status" value="1"/>
</dbReference>
<evidence type="ECO:0000259" key="1">
    <source>
        <dbReference type="Pfam" id="PF13601"/>
    </source>
</evidence>
<accession>L8JUZ4</accession>
<dbReference type="EMBL" id="AMZN01000014">
    <property type="protein sequence ID" value="ELR72816.1"/>
    <property type="molecule type" value="Genomic_DNA"/>
</dbReference>
<dbReference type="Pfam" id="PF13601">
    <property type="entry name" value="HTH_34"/>
    <property type="match status" value="1"/>
</dbReference>
<dbReference type="STRING" id="1237149.C900_00777"/>
<gene>
    <name evidence="2" type="ORF">C900_00777</name>
</gene>
<feature type="domain" description="Winged helix DNA-binding" evidence="1">
    <location>
        <begin position="16"/>
        <end position="95"/>
    </location>
</feature>
<dbReference type="Proteomes" id="UP000011135">
    <property type="component" value="Unassembled WGS sequence"/>
</dbReference>
<dbReference type="InterPro" id="IPR036390">
    <property type="entry name" value="WH_DNA-bd_sf"/>
</dbReference>
<dbReference type="AlphaFoldDB" id="L8JUZ4"/>
<dbReference type="PANTHER" id="PTHR37318:SF1">
    <property type="entry name" value="BSL7504 PROTEIN"/>
    <property type="match status" value="1"/>
</dbReference>
<dbReference type="SUPFAM" id="SSF46785">
    <property type="entry name" value="Winged helix' DNA-binding domain"/>
    <property type="match status" value="1"/>
</dbReference>
<dbReference type="InterPro" id="IPR036388">
    <property type="entry name" value="WH-like_DNA-bd_sf"/>
</dbReference>